<evidence type="ECO:0000313" key="2">
    <source>
        <dbReference type="EMBL" id="GEL81631.1"/>
    </source>
</evidence>
<dbReference type="Proteomes" id="UP000321175">
    <property type="component" value="Unassembled WGS sequence"/>
</dbReference>
<protein>
    <recommendedName>
        <fullName evidence="4">Conjugal transfer protein</fullName>
    </recommendedName>
</protein>
<evidence type="ECO:0000256" key="1">
    <source>
        <dbReference type="SAM" id="Phobius"/>
    </source>
</evidence>
<keyword evidence="1" id="KW-0472">Membrane</keyword>
<gene>
    <name evidence="2" type="ORF">EMU01_27750</name>
</gene>
<comment type="caution">
    <text evidence="2">The sequence shown here is derived from an EMBL/GenBank/DDBJ whole genome shotgun (WGS) entry which is preliminary data.</text>
</comment>
<evidence type="ECO:0000313" key="3">
    <source>
        <dbReference type="Proteomes" id="UP000321175"/>
    </source>
</evidence>
<name>A0ABQ0VGG0_ENTMU</name>
<organism evidence="2 3">
    <name type="scientific">Enterococcus mundtii</name>
    <dbReference type="NCBI Taxonomy" id="53346"/>
    <lineage>
        <taxon>Bacteria</taxon>
        <taxon>Bacillati</taxon>
        <taxon>Bacillota</taxon>
        <taxon>Bacilli</taxon>
        <taxon>Lactobacillales</taxon>
        <taxon>Enterococcaceae</taxon>
        <taxon>Enterococcus</taxon>
    </lineage>
</organism>
<keyword evidence="1" id="KW-1133">Transmembrane helix</keyword>
<dbReference type="EMBL" id="BJWA01000030">
    <property type="protein sequence ID" value="GEL81631.1"/>
    <property type="molecule type" value="Genomic_DNA"/>
</dbReference>
<keyword evidence="3" id="KW-1185">Reference proteome</keyword>
<evidence type="ECO:0008006" key="4">
    <source>
        <dbReference type="Google" id="ProtNLM"/>
    </source>
</evidence>
<feature type="transmembrane region" description="Helical" evidence="1">
    <location>
        <begin position="34"/>
        <end position="53"/>
    </location>
</feature>
<feature type="transmembrane region" description="Helical" evidence="1">
    <location>
        <begin position="7"/>
        <end position="28"/>
    </location>
</feature>
<reference evidence="2 3" key="1">
    <citation type="submission" date="2019-07" db="EMBL/GenBank/DDBJ databases">
        <title>Whole genome shotgun sequence of Enterococcus mundtii NBRC 100490.</title>
        <authorList>
            <person name="Hosoyama A."/>
            <person name="Uohara A."/>
            <person name="Ohji S."/>
            <person name="Ichikawa N."/>
        </authorList>
    </citation>
    <scope>NUCLEOTIDE SEQUENCE [LARGE SCALE GENOMIC DNA]</scope>
    <source>
        <strain evidence="2 3">NBRC 100490</strain>
    </source>
</reference>
<keyword evidence="1" id="KW-0812">Transmembrane</keyword>
<proteinExistence type="predicted"/>
<sequence length="73" mass="7736">MMDLKGLLDFVLQQGKYVIIGIIVFSVAKHFSKAKVAGIVTALVLGGLAWFFLGNPEKVLDAIGNVLSKAFGG</sequence>
<accession>A0ABQ0VGG0</accession>
<dbReference type="NCBIfam" id="NF040686">
    <property type="entry name" value="TcpD_dom"/>
    <property type="match status" value="1"/>
</dbReference>
<dbReference type="InterPro" id="IPR049746">
    <property type="entry name" value="TcpD-like_C"/>
</dbReference>